<dbReference type="KEGG" id="mey:TM49_21370"/>
<gene>
    <name evidence="2" type="ORF">TM49_21370</name>
</gene>
<dbReference type="InterPro" id="IPR012349">
    <property type="entry name" value="Split_barrel_FMN-bd"/>
</dbReference>
<dbReference type="Gene3D" id="3.30.450.40">
    <property type="match status" value="1"/>
</dbReference>
<evidence type="ECO:0000259" key="1">
    <source>
        <dbReference type="SMART" id="SM00065"/>
    </source>
</evidence>
<dbReference type="PANTHER" id="PTHR40660:SF1">
    <property type="entry name" value="5'-PHOSPHATE OXIDASE PUTATIVE DOMAIN-CONTAINING PROTEIN-RELATED"/>
    <property type="match status" value="1"/>
</dbReference>
<dbReference type="InterPro" id="IPR029016">
    <property type="entry name" value="GAF-like_dom_sf"/>
</dbReference>
<accession>A0A0D5LTU9</accession>
<dbReference type="SUPFAM" id="SSF55781">
    <property type="entry name" value="GAF domain-like"/>
    <property type="match status" value="1"/>
</dbReference>
<evidence type="ECO:0000313" key="3">
    <source>
        <dbReference type="Proteomes" id="UP000032611"/>
    </source>
</evidence>
<dbReference type="AlphaFoldDB" id="A0A0D5LTU9"/>
<dbReference type="InterPro" id="IPR011576">
    <property type="entry name" value="Pyridox_Oxase_N"/>
</dbReference>
<dbReference type="EMBL" id="CP010803">
    <property type="protein sequence ID" value="AJY47644.1"/>
    <property type="molecule type" value="Genomic_DNA"/>
</dbReference>
<reference evidence="2 3" key="1">
    <citation type="journal article" date="2015" name="Genome Announc.">
        <title>Complete genome sequence of Martelella endophytica YC6887, which has antifungal activity associated with a halophyte.</title>
        <authorList>
            <person name="Khan A."/>
            <person name="Khan H."/>
            <person name="Chung E.J."/>
            <person name="Hossain M.T."/>
            <person name="Chung Y.R."/>
        </authorList>
    </citation>
    <scope>NUCLEOTIDE SEQUENCE [LARGE SCALE GENOMIC DNA]</scope>
    <source>
        <strain evidence="2">YC6887</strain>
    </source>
</reference>
<dbReference type="SUPFAM" id="SSF50475">
    <property type="entry name" value="FMN-binding split barrel"/>
    <property type="match status" value="1"/>
</dbReference>
<keyword evidence="3" id="KW-1185">Reference proteome</keyword>
<dbReference type="HOGENOM" id="CLU_050194_0_0_5"/>
<dbReference type="InterPro" id="IPR003018">
    <property type="entry name" value="GAF"/>
</dbReference>
<name>A0A0D5LTU9_MAREN</name>
<dbReference type="RefSeq" id="WP_045684202.1">
    <property type="nucleotide sequence ID" value="NZ_CP010803.1"/>
</dbReference>
<feature type="domain" description="GAF" evidence="1">
    <location>
        <begin position="164"/>
        <end position="320"/>
    </location>
</feature>
<proteinExistence type="predicted"/>
<organism evidence="2 3">
    <name type="scientific">Martelella endophytica</name>
    <dbReference type="NCBI Taxonomy" id="1486262"/>
    <lineage>
        <taxon>Bacteria</taxon>
        <taxon>Pseudomonadati</taxon>
        <taxon>Pseudomonadota</taxon>
        <taxon>Alphaproteobacteria</taxon>
        <taxon>Hyphomicrobiales</taxon>
        <taxon>Aurantimonadaceae</taxon>
        <taxon>Martelella</taxon>
    </lineage>
</organism>
<dbReference type="PATRIC" id="fig|1486262.3.peg.4416"/>
<protein>
    <submittedName>
        <fullName evidence="2">Transcriptional regulator</fullName>
    </submittedName>
</protein>
<dbReference type="Pfam" id="PF01590">
    <property type="entry name" value="GAF"/>
    <property type="match status" value="1"/>
</dbReference>
<dbReference type="SMART" id="SM00065">
    <property type="entry name" value="GAF"/>
    <property type="match status" value="1"/>
</dbReference>
<dbReference type="STRING" id="1486262.TM49_21370"/>
<evidence type="ECO:0000313" key="2">
    <source>
        <dbReference type="EMBL" id="AJY47644.1"/>
    </source>
</evidence>
<dbReference type="OrthoDB" id="329702at2"/>
<dbReference type="Gene3D" id="2.30.110.10">
    <property type="entry name" value="Electron Transport, Fmn-binding Protein, Chain A"/>
    <property type="match status" value="1"/>
</dbReference>
<dbReference type="Proteomes" id="UP000032611">
    <property type="component" value="Chromosome"/>
</dbReference>
<dbReference type="PANTHER" id="PTHR40660">
    <property type="entry name" value="5'-PHOSPHATE OXIDASE PUTATIVE DOMAIN-CONTAINING PROTEIN-RELATED"/>
    <property type="match status" value="1"/>
</dbReference>
<sequence>MIPLESIRDAFEGIMPSIIATTDPSGIPNLSYLSHVYYVDRNHVALSNQFFSKTAANVRATGRATLIVIDGRTGLQHVLDLVFETSQESGPVFDHVDAHLDVMAALQDKSGMLKLKAVDIYRVLDCRRIDPVAPLDVPDPDIPPPPDHLPRLAALVRAIEASEDTERMLDVSLEMLESEFGFRHTLIMIADGDKLTTIASRGYPHYGFGAEISVGDGIIGVAAERARTIRISDMRRSQRYVSAVAAATGTAEDPIPMPLLEQPQTQMAVPLTFRSRVIGVLFAESETSFSFSHEDETALQIVGGHIAAGLVLAELSGTDGEATAAAPGAPDESGTATFRMTYYERDGSVFIDDAYVIRGVPGRLLHYFLKRTAETGRLEFTNREIRRDRSLLLPDVKDNLETRLILLRRRLDERGGPVHLERPARGVIRLVLHGSFTIETMAE</sequence>
<dbReference type="Pfam" id="PF01243">
    <property type="entry name" value="PNPOx_N"/>
    <property type="match status" value="1"/>
</dbReference>